<dbReference type="EMBL" id="BART01029869">
    <property type="protein sequence ID" value="GAH11680.1"/>
    <property type="molecule type" value="Genomic_DNA"/>
</dbReference>
<evidence type="ECO:0000313" key="6">
    <source>
        <dbReference type="EMBL" id="GAH11680.1"/>
    </source>
</evidence>
<protein>
    <recommendedName>
        <fullName evidence="5">FAD-dependent oxidoreductase 2 FAD-binding domain-containing protein</fullName>
    </recommendedName>
</protein>
<keyword evidence="2" id="KW-0285">Flavoprotein</keyword>
<dbReference type="GO" id="GO:0009435">
    <property type="term" value="P:NAD+ biosynthetic process"/>
    <property type="evidence" value="ECO:0007669"/>
    <property type="project" value="InterPro"/>
</dbReference>
<sequence length="139" mass="15695">MSENKAVETDVLVIGGGMAGCFAAIKAKEKGLDVTLVDKGYVSKSGQTPFAGSYAVYHPDWGHDLEAWMHQINTVGEYVNNRLWTEIVFKDSYDRYQDLVSWGVEFDKDDHGDVLRRTSQLGPCQAIFMGWRKFAQILR</sequence>
<evidence type="ECO:0000256" key="3">
    <source>
        <dbReference type="ARBA" id="ARBA00022827"/>
    </source>
</evidence>
<feature type="domain" description="FAD-dependent oxidoreductase 2 FAD-binding" evidence="5">
    <location>
        <begin position="10"/>
        <end position="125"/>
    </location>
</feature>
<dbReference type="PANTHER" id="PTHR42716">
    <property type="entry name" value="L-ASPARTATE OXIDASE"/>
    <property type="match status" value="1"/>
</dbReference>
<dbReference type="Gene3D" id="3.50.50.60">
    <property type="entry name" value="FAD/NAD(P)-binding domain"/>
    <property type="match status" value="1"/>
</dbReference>
<organism evidence="6">
    <name type="scientific">marine sediment metagenome</name>
    <dbReference type="NCBI Taxonomy" id="412755"/>
    <lineage>
        <taxon>unclassified sequences</taxon>
        <taxon>metagenomes</taxon>
        <taxon>ecological metagenomes</taxon>
    </lineage>
</organism>
<evidence type="ECO:0000256" key="4">
    <source>
        <dbReference type="ARBA" id="ARBA00023002"/>
    </source>
</evidence>
<dbReference type="SUPFAM" id="SSF51905">
    <property type="entry name" value="FAD/NAD(P)-binding domain"/>
    <property type="match status" value="1"/>
</dbReference>
<feature type="non-terminal residue" evidence="6">
    <location>
        <position position="139"/>
    </location>
</feature>
<dbReference type="Pfam" id="PF00890">
    <property type="entry name" value="FAD_binding_2"/>
    <property type="match status" value="1"/>
</dbReference>
<evidence type="ECO:0000256" key="1">
    <source>
        <dbReference type="ARBA" id="ARBA00001974"/>
    </source>
</evidence>
<dbReference type="PANTHER" id="PTHR42716:SF2">
    <property type="entry name" value="L-ASPARTATE OXIDASE, CHLOROPLASTIC"/>
    <property type="match status" value="1"/>
</dbReference>
<comment type="caution">
    <text evidence="6">The sequence shown here is derived from an EMBL/GenBank/DDBJ whole genome shotgun (WGS) entry which is preliminary data.</text>
</comment>
<dbReference type="InterPro" id="IPR036188">
    <property type="entry name" value="FAD/NAD-bd_sf"/>
</dbReference>
<dbReference type="InterPro" id="IPR005288">
    <property type="entry name" value="NadB"/>
</dbReference>
<dbReference type="GO" id="GO:0008734">
    <property type="term" value="F:L-aspartate oxidase activity"/>
    <property type="evidence" value="ECO:0007669"/>
    <property type="project" value="InterPro"/>
</dbReference>
<accession>X1DTV9</accession>
<evidence type="ECO:0000259" key="5">
    <source>
        <dbReference type="Pfam" id="PF00890"/>
    </source>
</evidence>
<evidence type="ECO:0000256" key="2">
    <source>
        <dbReference type="ARBA" id="ARBA00022630"/>
    </source>
</evidence>
<gene>
    <name evidence="6" type="ORF">S01H4_52307</name>
</gene>
<keyword evidence="4" id="KW-0560">Oxidoreductase</keyword>
<dbReference type="PROSITE" id="PS51257">
    <property type="entry name" value="PROKAR_LIPOPROTEIN"/>
    <property type="match status" value="1"/>
</dbReference>
<reference evidence="6" key="1">
    <citation type="journal article" date="2014" name="Front. Microbiol.">
        <title>High frequency of phylogenetically diverse reductive dehalogenase-homologous genes in deep subseafloor sedimentary metagenomes.</title>
        <authorList>
            <person name="Kawai M."/>
            <person name="Futagami T."/>
            <person name="Toyoda A."/>
            <person name="Takaki Y."/>
            <person name="Nishi S."/>
            <person name="Hori S."/>
            <person name="Arai W."/>
            <person name="Tsubouchi T."/>
            <person name="Morono Y."/>
            <person name="Uchiyama I."/>
            <person name="Ito T."/>
            <person name="Fujiyama A."/>
            <person name="Inagaki F."/>
            <person name="Takami H."/>
        </authorList>
    </citation>
    <scope>NUCLEOTIDE SEQUENCE</scope>
    <source>
        <strain evidence="6">Expedition CK06-06</strain>
    </source>
</reference>
<proteinExistence type="predicted"/>
<name>X1DTV9_9ZZZZ</name>
<keyword evidence="3" id="KW-0274">FAD</keyword>
<dbReference type="InterPro" id="IPR003953">
    <property type="entry name" value="FAD-dep_OxRdtase_2_FAD-bd"/>
</dbReference>
<dbReference type="AlphaFoldDB" id="X1DTV9"/>
<comment type="cofactor">
    <cofactor evidence="1">
        <name>FAD</name>
        <dbReference type="ChEBI" id="CHEBI:57692"/>
    </cofactor>
</comment>